<name>A0A8J4SY87_9TREM</name>
<reference evidence="1" key="1">
    <citation type="submission" date="2019-05" db="EMBL/GenBank/DDBJ databases">
        <title>Annotation for the trematode Paragonimus heterotremus.</title>
        <authorList>
            <person name="Choi Y.-J."/>
        </authorList>
    </citation>
    <scope>NUCLEOTIDE SEQUENCE</scope>
    <source>
        <strain evidence="1">LC</strain>
    </source>
</reference>
<accession>A0A8J4SY87</accession>
<sequence length="116" mass="13623">MTGKERERVIPITTDTRTMEQCRKDMVNNLERKQKNTSGDLAKVDGKPTCCHNWDDEVNRWIQEAYNRWNEDMGRMSRDIFALVVIRDLENILLTGFTEIFPFGLPSHNEGRDTDF</sequence>
<proteinExistence type="predicted"/>
<dbReference type="OrthoDB" id="10060792at2759"/>
<evidence type="ECO:0000313" key="1">
    <source>
        <dbReference type="EMBL" id="KAF5394309.1"/>
    </source>
</evidence>
<dbReference type="Proteomes" id="UP000748531">
    <property type="component" value="Unassembled WGS sequence"/>
</dbReference>
<dbReference type="AlphaFoldDB" id="A0A8J4SY87"/>
<gene>
    <name evidence="1" type="ORF">PHET_11869</name>
</gene>
<comment type="caution">
    <text evidence="1">The sequence shown here is derived from an EMBL/GenBank/DDBJ whole genome shotgun (WGS) entry which is preliminary data.</text>
</comment>
<evidence type="ECO:0000313" key="2">
    <source>
        <dbReference type="Proteomes" id="UP000748531"/>
    </source>
</evidence>
<dbReference type="EMBL" id="LUCH01019187">
    <property type="protein sequence ID" value="KAF5394309.1"/>
    <property type="molecule type" value="Genomic_DNA"/>
</dbReference>
<keyword evidence="2" id="KW-1185">Reference proteome</keyword>
<protein>
    <submittedName>
        <fullName evidence="1">Uncharacterized protein</fullName>
    </submittedName>
</protein>
<organism evidence="1 2">
    <name type="scientific">Paragonimus heterotremus</name>
    <dbReference type="NCBI Taxonomy" id="100268"/>
    <lineage>
        <taxon>Eukaryota</taxon>
        <taxon>Metazoa</taxon>
        <taxon>Spiralia</taxon>
        <taxon>Lophotrochozoa</taxon>
        <taxon>Platyhelminthes</taxon>
        <taxon>Trematoda</taxon>
        <taxon>Digenea</taxon>
        <taxon>Plagiorchiida</taxon>
        <taxon>Troglotremata</taxon>
        <taxon>Troglotrematidae</taxon>
        <taxon>Paragonimus</taxon>
    </lineage>
</organism>